<comment type="caution">
    <text evidence="1">The sequence shown here is derived from an EMBL/GenBank/DDBJ whole genome shotgun (WGS) entry which is preliminary data.</text>
</comment>
<sequence>MNTHIDINKKQQLLGPMQVNIENKNVKDEISKQMNTLDEDIFLDNSYFEEKGPRQVIEESNTDKGRESLELRQKDKATWCEHNNLEETRDTESPITFS</sequence>
<evidence type="ECO:0000313" key="1">
    <source>
        <dbReference type="EMBL" id="KAF0552902.1"/>
    </source>
</evidence>
<dbReference type="AlphaFoldDB" id="A0A8H4ETS4"/>
<gene>
    <name evidence="1" type="ORF">F8M41_020862</name>
</gene>
<name>A0A8H4ETS4_GIGMA</name>
<keyword evidence="2" id="KW-1185">Reference proteome</keyword>
<proteinExistence type="predicted"/>
<protein>
    <submittedName>
        <fullName evidence="1">Uncharacterized protein</fullName>
    </submittedName>
</protein>
<evidence type="ECO:0000313" key="2">
    <source>
        <dbReference type="Proteomes" id="UP000439903"/>
    </source>
</evidence>
<dbReference type="Proteomes" id="UP000439903">
    <property type="component" value="Unassembled WGS sequence"/>
</dbReference>
<organism evidence="1 2">
    <name type="scientific">Gigaspora margarita</name>
    <dbReference type="NCBI Taxonomy" id="4874"/>
    <lineage>
        <taxon>Eukaryota</taxon>
        <taxon>Fungi</taxon>
        <taxon>Fungi incertae sedis</taxon>
        <taxon>Mucoromycota</taxon>
        <taxon>Glomeromycotina</taxon>
        <taxon>Glomeromycetes</taxon>
        <taxon>Diversisporales</taxon>
        <taxon>Gigasporaceae</taxon>
        <taxon>Gigaspora</taxon>
    </lineage>
</organism>
<accession>A0A8H4ETS4</accession>
<dbReference type="EMBL" id="WTPW01000060">
    <property type="protein sequence ID" value="KAF0552902.1"/>
    <property type="molecule type" value="Genomic_DNA"/>
</dbReference>
<reference evidence="1 2" key="1">
    <citation type="journal article" date="2019" name="Environ. Microbiol.">
        <title>At the nexus of three kingdoms: the genome of the mycorrhizal fungus Gigaspora margarita provides insights into plant, endobacterial and fungal interactions.</title>
        <authorList>
            <person name="Venice F."/>
            <person name="Ghignone S."/>
            <person name="Salvioli di Fossalunga A."/>
            <person name="Amselem J."/>
            <person name="Novero M."/>
            <person name="Xianan X."/>
            <person name="Sedzielewska Toro K."/>
            <person name="Morin E."/>
            <person name="Lipzen A."/>
            <person name="Grigoriev I.V."/>
            <person name="Henrissat B."/>
            <person name="Martin F.M."/>
            <person name="Bonfante P."/>
        </authorList>
    </citation>
    <scope>NUCLEOTIDE SEQUENCE [LARGE SCALE GENOMIC DNA]</scope>
    <source>
        <strain evidence="1 2">BEG34</strain>
    </source>
</reference>